<reference evidence="1 2" key="1">
    <citation type="submission" date="2019-02" db="EMBL/GenBank/DDBJ databases">
        <title>Genomic Encyclopedia of Type Strains, Phase IV (KMG-IV): sequencing the most valuable type-strain genomes for metagenomic binning, comparative biology and taxonomic classification.</title>
        <authorList>
            <person name="Goeker M."/>
        </authorList>
    </citation>
    <scope>NUCLEOTIDE SEQUENCE [LARGE SCALE GENOMIC DNA]</scope>
    <source>
        <strain evidence="1 2">K24</strain>
    </source>
</reference>
<gene>
    <name evidence="1" type="ORF">EV675_3255</name>
</gene>
<evidence type="ECO:0000313" key="1">
    <source>
        <dbReference type="EMBL" id="RZS80643.1"/>
    </source>
</evidence>
<dbReference type="EMBL" id="SGXC01000002">
    <property type="protein sequence ID" value="RZS80643.1"/>
    <property type="molecule type" value="Genomic_DNA"/>
</dbReference>
<dbReference type="Proteomes" id="UP000292445">
    <property type="component" value="Unassembled WGS sequence"/>
</dbReference>
<evidence type="ECO:0000313" key="2">
    <source>
        <dbReference type="Proteomes" id="UP000292445"/>
    </source>
</evidence>
<dbReference type="AlphaFoldDB" id="A0A4Q7NCJ8"/>
<protein>
    <submittedName>
        <fullName evidence="1">Uncharacterized protein</fullName>
    </submittedName>
</protein>
<sequence>MIELLAAYPGREFRMGDLVRHVSKGRTLAPSERQAARMAVLRVLGALVNSGQVERVGVSATSCYYVWCSSLLHGVDENCYANCHNTPGNLRP</sequence>
<proteinExistence type="predicted"/>
<comment type="caution">
    <text evidence="1">The sequence shown here is derived from an EMBL/GenBank/DDBJ whole genome shotgun (WGS) entry which is preliminary data.</text>
</comment>
<keyword evidence="2" id="KW-1185">Reference proteome</keyword>
<name>A0A4Q7NCJ8_9BURK</name>
<accession>A0A4Q7NCJ8</accession>
<organism evidence="1 2">
    <name type="scientific">Pigmentiphaga kullae</name>
    <dbReference type="NCBI Taxonomy" id="151784"/>
    <lineage>
        <taxon>Bacteria</taxon>
        <taxon>Pseudomonadati</taxon>
        <taxon>Pseudomonadota</taxon>
        <taxon>Betaproteobacteria</taxon>
        <taxon>Burkholderiales</taxon>
        <taxon>Alcaligenaceae</taxon>
        <taxon>Pigmentiphaga</taxon>
    </lineage>
</organism>